<evidence type="ECO:0000256" key="2">
    <source>
        <dbReference type="ARBA" id="ARBA00023239"/>
    </source>
</evidence>
<comment type="similarity">
    <text evidence="3">Belongs to the MqnA/MqnD family. MqnD subfamily.</text>
</comment>
<protein>
    <recommendedName>
        <fullName evidence="3">1,4-dihydroxy-6-naphtoate synthase</fullName>
        <ecNumber evidence="3">4.1.99.29</ecNumber>
    </recommendedName>
    <alternativeName>
        <fullName evidence="3">Menaquinone biosynthetic enzyme MqnD</fullName>
    </alternativeName>
</protein>
<feature type="active site" description="Proton acceptor" evidence="3">
    <location>
        <position position="141"/>
    </location>
</feature>
<dbReference type="GO" id="GO:0009234">
    <property type="term" value="P:menaquinone biosynthetic process"/>
    <property type="evidence" value="ECO:0007669"/>
    <property type="project" value="UniProtKB-UniRule"/>
</dbReference>
<comment type="pathway">
    <text evidence="3">Quinol/quinone metabolism; menaquinone biosynthesis.</text>
</comment>
<feature type="binding site" evidence="3">
    <location>
        <begin position="103"/>
        <end position="104"/>
    </location>
    <ligand>
        <name>substrate</name>
    </ligand>
</feature>
<organism evidence="4">
    <name type="scientific">Candidatus Methanophagaceae archaeon ANME-1 ERB6</name>
    <dbReference type="NCBI Taxonomy" id="2759912"/>
    <lineage>
        <taxon>Archaea</taxon>
        <taxon>Methanobacteriati</taxon>
        <taxon>Methanobacteriota</taxon>
        <taxon>Stenosarchaea group</taxon>
        <taxon>Methanomicrobia</taxon>
        <taxon>Candidatus Methanophagales</taxon>
        <taxon>Candidatus Methanophagaceae</taxon>
    </lineage>
</organism>
<comment type="catalytic activity">
    <reaction evidence="3">
        <text>cyclic dehypoxanthinylfutalosinate = 1,4-dihydroxy-6-naphthoate + dihydroxyacetone</text>
        <dbReference type="Rhea" id="RHEA:33087"/>
        <dbReference type="ChEBI" id="CHEBI:16016"/>
        <dbReference type="ChEBI" id="CHEBI:64254"/>
        <dbReference type="ChEBI" id="CHEBI:64270"/>
        <dbReference type="EC" id="4.1.99.29"/>
    </reaction>
</comment>
<keyword evidence="2 3" id="KW-0456">Lyase</keyword>
<comment type="function">
    <text evidence="3">Catalyzes the conversion of cyclic dehypoxanthine futalosine (cyclic DHFL) into 1,4-dihydroxy-6-naphthoate, a step in the biosynthesis of menaquinone (MK, vitamin K2).</text>
</comment>
<dbReference type="Pfam" id="PF02621">
    <property type="entry name" value="VitK2_biosynth"/>
    <property type="match status" value="1"/>
</dbReference>
<dbReference type="Gene3D" id="3.40.190.10">
    <property type="entry name" value="Periplasmic binding protein-like II"/>
    <property type="match status" value="2"/>
</dbReference>
<evidence type="ECO:0000256" key="1">
    <source>
        <dbReference type="ARBA" id="ARBA00022428"/>
    </source>
</evidence>
<dbReference type="PANTHER" id="PTHR37167">
    <property type="entry name" value="1,4-DIHYDROXY-6-NAPHTOATE SYNTHASE"/>
    <property type="match status" value="1"/>
</dbReference>
<name>A0A7G9YUB5_9EURY</name>
<dbReference type="PANTHER" id="PTHR37167:SF1">
    <property type="entry name" value="1,4-DIHYDROXY-6-NAPHTOATE SYNTHASE"/>
    <property type="match status" value="1"/>
</dbReference>
<accession>A0A7G9YUB5</accession>
<dbReference type="AlphaFoldDB" id="A0A7G9YUB5"/>
<dbReference type="EMBL" id="MT631473">
    <property type="protein sequence ID" value="QNO51599.1"/>
    <property type="molecule type" value="Genomic_DNA"/>
</dbReference>
<dbReference type="InterPro" id="IPR003773">
    <property type="entry name" value="Menaquinone_biosynth"/>
</dbReference>
<dbReference type="HAMAP" id="MF_00996">
    <property type="entry name" value="MqnD"/>
    <property type="match status" value="1"/>
</dbReference>
<dbReference type="SUPFAM" id="SSF53850">
    <property type="entry name" value="Periplasmic binding protein-like II"/>
    <property type="match status" value="1"/>
</dbReference>
<dbReference type="UniPathway" id="UPA00079"/>
<dbReference type="EC" id="4.1.99.29" evidence="3"/>
<sequence length="269" mass="30563">MIIAHTPDADDAFMFYGLLSGKIRTDIEITQVIEDIETLNKRAFRGELDVTALSAHAYAFLHPKYRILSAGASVGDGYGPVVVANRGMDSERKSIAVPGKYTTANLLLKLAVDDFQPVEMRFDEIIPAVKRGDVDAGLVIHEGQITYAQHGLVKILDLWEWWYEKTKLPLPLGINAIKRDIPEGTQREFLVLMRESIQYALDNVEEALQYAMKYSRGADKELVKKFALMYVNKYTYEMPEEVVKAHDELYRMAERKGFFAKPPLDILFP</sequence>
<gene>
    <name evidence="3 4" type="primary">mqnD</name>
    <name evidence="4" type="ORF">FJOHDBIG_00048</name>
</gene>
<dbReference type="InterPro" id="IPR030869">
    <property type="entry name" value="MqnD"/>
</dbReference>
<keyword evidence="1 3" id="KW-0474">Menaquinone biosynthesis</keyword>
<dbReference type="CDD" id="cd13636">
    <property type="entry name" value="PBP2_Af1704"/>
    <property type="match status" value="1"/>
</dbReference>
<evidence type="ECO:0000256" key="3">
    <source>
        <dbReference type="HAMAP-Rule" id="MF_00996"/>
    </source>
</evidence>
<proteinExistence type="inferred from homology"/>
<dbReference type="GO" id="GO:0016830">
    <property type="term" value="F:carbon-carbon lyase activity"/>
    <property type="evidence" value="ECO:0007669"/>
    <property type="project" value="UniProtKB-UniRule"/>
</dbReference>
<reference evidence="4" key="1">
    <citation type="submission" date="2020-06" db="EMBL/GenBank/DDBJ databases">
        <title>Unique genomic features of the anaerobic methanotrophic archaea.</title>
        <authorList>
            <person name="Chadwick G.L."/>
            <person name="Skennerton C.T."/>
            <person name="Laso-Perez R."/>
            <person name="Leu A.O."/>
            <person name="Speth D.R."/>
            <person name="Yu H."/>
            <person name="Morgan-Lang C."/>
            <person name="Hatzenpichler R."/>
            <person name="Goudeau D."/>
            <person name="Malmstrom R."/>
            <person name="Brazelton W.J."/>
            <person name="Woyke T."/>
            <person name="Hallam S.J."/>
            <person name="Tyson G.W."/>
            <person name="Wegener G."/>
            <person name="Boetius A."/>
            <person name="Orphan V."/>
        </authorList>
    </citation>
    <scope>NUCLEOTIDE SEQUENCE</scope>
</reference>
<comment type="caution">
    <text evidence="3">Lacks conserved residue(s) required for the propagation of feature annotation.</text>
</comment>
<evidence type="ECO:0000313" key="4">
    <source>
        <dbReference type="EMBL" id="QNO51599.1"/>
    </source>
</evidence>